<gene>
    <name evidence="1" type="ORF">S01H1_80514</name>
</gene>
<organism evidence="1">
    <name type="scientific">marine sediment metagenome</name>
    <dbReference type="NCBI Taxonomy" id="412755"/>
    <lineage>
        <taxon>unclassified sequences</taxon>
        <taxon>metagenomes</taxon>
        <taxon>ecological metagenomes</taxon>
    </lineage>
</organism>
<feature type="non-terminal residue" evidence="1">
    <location>
        <position position="140"/>
    </location>
</feature>
<evidence type="ECO:0000313" key="1">
    <source>
        <dbReference type="EMBL" id="GAG48265.1"/>
    </source>
</evidence>
<comment type="caution">
    <text evidence="1">The sequence shown here is derived from an EMBL/GenBank/DDBJ whole genome shotgun (WGS) entry which is preliminary data.</text>
</comment>
<dbReference type="EMBL" id="BARS01054380">
    <property type="protein sequence ID" value="GAG48265.1"/>
    <property type="molecule type" value="Genomic_DNA"/>
</dbReference>
<sequence>MSGARKVHGDAGLGGVSGVVSSLPIGYQLGEEREQDGYHYRLMYSTANSDVAPGFILSPLNTGANGPYSGTITTTSDTRAGNGAGVVRHTTLTTNTYGWVCTRGYPVTLAGSLASGVTGASLMVAADGGVAPYATSVTGT</sequence>
<proteinExistence type="predicted"/>
<protein>
    <submittedName>
        <fullName evidence="1">Uncharacterized protein</fullName>
    </submittedName>
</protein>
<name>X0XY24_9ZZZZ</name>
<reference evidence="1" key="1">
    <citation type="journal article" date="2014" name="Front. Microbiol.">
        <title>High frequency of phylogenetically diverse reductive dehalogenase-homologous genes in deep subseafloor sedimentary metagenomes.</title>
        <authorList>
            <person name="Kawai M."/>
            <person name="Futagami T."/>
            <person name="Toyoda A."/>
            <person name="Takaki Y."/>
            <person name="Nishi S."/>
            <person name="Hori S."/>
            <person name="Arai W."/>
            <person name="Tsubouchi T."/>
            <person name="Morono Y."/>
            <person name="Uchiyama I."/>
            <person name="Ito T."/>
            <person name="Fujiyama A."/>
            <person name="Inagaki F."/>
            <person name="Takami H."/>
        </authorList>
    </citation>
    <scope>NUCLEOTIDE SEQUENCE</scope>
    <source>
        <strain evidence="1">Expedition CK06-06</strain>
    </source>
</reference>
<accession>X0XY24</accession>
<dbReference type="AlphaFoldDB" id="X0XY24"/>